<keyword evidence="7" id="KW-0256">Endoplasmic reticulum</keyword>
<evidence type="ECO:0000313" key="22">
    <source>
        <dbReference type="EMBL" id="KAI1237463.1"/>
    </source>
</evidence>
<feature type="active site" description="Nucleophile" evidence="18">
    <location>
        <position position="413"/>
    </location>
</feature>
<evidence type="ECO:0000256" key="18">
    <source>
        <dbReference type="PIRSR" id="PIRSR017205-1"/>
    </source>
</evidence>
<keyword evidence="10" id="KW-0560">Oxidoreductase</keyword>
<feature type="binding site" evidence="19">
    <location>
        <position position="209"/>
    </location>
    <ligand>
        <name>FAD</name>
        <dbReference type="ChEBI" id="CHEBI:57692"/>
    </ligand>
</feature>
<comment type="cofactor">
    <cofactor evidence="1 19">
        <name>FAD</name>
        <dbReference type="ChEBI" id="CHEBI:57692"/>
    </cofactor>
</comment>
<reference evidence="21" key="1">
    <citation type="submission" date="2020-10" db="EMBL/GenBank/DDBJ databases">
        <title>Feather gene expression reveals the developmental basis of iridescence in African starlings.</title>
        <authorList>
            <person name="Rubenstein D.R."/>
        </authorList>
    </citation>
    <scope>NUCLEOTIDE SEQUENCE</scope>
    <source>
        <strain evidence="21">SS15</strain>
        <tissue evidence="21">Liver</tissue>
    </source>
</reference>
<keyword evidence="23" id="KW-1185">Reference proteome</keyword>
<dbReference type="InterPro" id="IPR037192">
    <property type="entry name" value="ERO1-like_sf"/>
</dbReference>
<evidence type="ECO:0000256" key="13">
    <source>
        <dbReference type="ARBA" id="ARBA00023180"/>
    </source>
</evidence>
<dbReference type="AlphaFoldDB" id="A0A835NNG0"/>
<evidence type="ECO:0000256" key="15">
    <source>
        <dbReference type="ARBA" id="ARBA00040786"/>
    </source>
</evidence>
<evidence type="ECO:0000256" key="14">
    <source>
        <dbReference type="ARBA" id="ARBA00023284"/>
    </source>
</evidence>
<feature type="disulfide bond" description="Redox-active" evidence="20">
    <location>
        <begin position="133"/>
        <end position="138"/>
    </location>
</feature>
<sequence length="579" mass="66045">MARVLRVTLRLISPINWYLESSKARPPSSPKDFGIICSASLWVTGYLDDCTCDVETIDAFNNYKLFPRLNELLESDYFRYYKDCWCGNKQVQSMDFSWKTEEWKLGLAALGDVLLNRVNLQKPCPFWDDNSHCGMRDCAVQPCPSYSEEANNLAEECEEAKRLGAVDDSLSKETREAVLQWAQHDDSSDSFYIHSPEAEYVDLLLNPERYTGYKGPDAWKIWNSIYEENCFKPQNVKRPLASGREDDGGHMFYKWLKGVCVEKRAFYRLISGLHASINIHLSARYLLQDTWSEKKWGPNITEFQQRFDEVITRGEGPRRLKNLYFLYLIELRALSKVLPFFERPGFQLYTGNKSQDAEMKHLLLEILHLAKSFPLHFDENSFFAGNKKEAAKLKEEFRLHFKNISKIMDCVGCFKCRLWGKLQVRFVSRALVLGLVLGYQSAPGQSSGLLIPYLCRQQEAADSSLLSLKTGIIQERGGGAEPGLSEILLPCLDDVAQVEGGWNAAVQGSFLIPAQTQGLGTALKILFSENLIEKIPESGPSYGFQLTRQEIVALFNAFGRVSTSVKELENFRNILQNRR</sequence>
<evidence type="ECO:0000256" key="8">
    <source>
        <dbReference type="ARBA" id="ARBA00022827"/>
    </source>
</evidence>
<reference evidence="22" key="3">
    <citation type="submission" date="2022-01" db="EMBL/GenBank/DDBJ databases">
        <authorList>
            <person name="Rubenstein D.R."/>
        </authorList>
    </citation>
    <scope>NUCLEOTIDE SEQUENCE</scope>
    <source>
        <strain evidence="22">SS15</strain>
        <tissue evidence="22">Liver</tissue>
    </source>
</reference>
<keyword evidence="12 20" id="KW-1015">Disulfide bond</keyword>
<feature type="binding site" evidence="19">
    <location>
        <position position="274"/>
    </location>
    <ligand>
        <name>FAD</name>
        <dbReference type="ChEBI" id="CHEBI:57692"/>
    </ligand>
</feature>
<feature type="binding site" evidence="19">
    <location>
        <position position="222"/>
    </location>
    <ligand>
        <name>FAD</name>
        <dbReference type="ChEBI" id="CHEBI:57692"/>
    </ligand>
</feature>
<keyword evidence="6" id="KW-0732">Signal</keyword>
<feature type="binding site" evidence="19">
    <location>
        <position position="306"/>
    </location>
    <ligand>
        <name>FAD</name>
        <dbReference type="ChEBI" id="CHEBI:57692"/>
    </ligand>
</feature>
<evidence type="ECO:0000256" key="9">
    <source>
        <dbReference type="ARBA" id="ARBA00022982"/>
    </source>
</evidence>
<dbReference type="GO" id="GO:0071949">
    <property type="term" value="F:FAD binding"/>
    <property type="evidence" value="ECO:0007669"/>
    <property type="project" value="InterPro"/>
</dbReference>
<dbReference type="EMBL" id="JADDUC020000007">
    <property type="protein sequence ID" value="KAI1237463.1"/>
    <property type="molecule type" value="Genomic_DNA"/>
</dbReference>
<evidence type="ECO:0000256" key="7">
    <source>
        <dbReference type="ARBA" id="ARBA00022824"/>
    </source>
</evidence>
<dbReference type="EMBL" id="JADDUC010000134">
    <property type="protein sequence ID" value="KAG0117605.1"/>
    <property type="molecule type" value="Genomic_DNA"/>
</dbReference>
<evidence type="ECO:0000256" key="12">
    <source>
        <dbReference type="ARBA" id="ARBA00023157"/>
    </source>
</evidence>
<evidence type="ECO:0000313" key="23">
    <source>
        <dbReference type="Proteomes" id="UP000618051"/>
    </source>
</evidence>
<dbReference type="GO" id="GO:0016972">
    <property type="term" value="F:thiol oxidase activity"/>
    <property type="evidence" value="ECO:0007669"/>
    <property type="project" value="InterPro"/>
</dbReference>
<evidence type="ECO:0000256" key="11">
    <source>
        <dbReference type="ARBA" id="ARBA00023136"/>
    </source>
</evidence>
<feature type="active site" evidence="18">
    <location>
        <position position="416"/>
    </location>
</feature>
<keyword evidence="11" id="KW-0472">Membrane</keyword>
<dbReference type="PIRSF" id="PIRSF017205">
    <property type="entry name" value="ERO1"/>
    <property type="match status" value="1"/>
</dbReference>
<keyword evidence="8 19" id="KW-0274">FAD</keyword>
<evidence type="ECO:0000256" key="6">
    <source>
        <dbReference type="ARBA" id="ARBA00022729"/>
    </source>
</evidence>
<name>A0A835NNG0_9PASS</name>
<accession>A0A835NNG0</accession>
<dbReference type="PANTHER" id="PTHR12613">
    <property type="entry name" value="ERO1-RELATED"/>
    <property type="match status" value="1"/>
</dbReference>
<gene>
    <name evidence="22" type="ORF">IHE44_0013537</name>
    <name evidence="21" type="ORF">IHE44_002466</name>
</gene>
<dbReference type="PANTHER" id="PTHR12613:SF1">
    <property type="entry name" value="ERO1-LIKE PROTEIN ALPHA"/>
    <property type="match status" value="1"/>
</dbReference>
<keyword evidence="5" id="KW-0285">Flavoprotein</keyword>
<keyword evidence="4" id="KW-0813">Transport</keyword>
<evidence type="ECO:0000256" key="16">
    <source>
        <dbReference type="ARBA" id="ARBA00041899"/>
    </source>
</evidence>
<evidence type="ECO:0000256" key="1">
    <source>
        <dbReference type="ARBA" id="ARBA00001974"/>
    </source>
</evidence>
<evidence type="ECO:0000256" key="2">
    <source>
        <dbReference type="ARBA" id="ARBA00004367"/>
    </source>
</evidence>
<dbReference type="Proteomes" id="UP000618051">
    <property type="component" value="Unassembled WGS sequence"/>
</dbReference>
<organism evidence="21">
    <name type="scientific">Lamprotornis superbus</name>
    <dbReference type="NCBI Taxonomy" id="245042"/>
    <lineage>
        <taxon>Eukaryota</taxon>
        <taxon>Metazoa</taxon>
        <taxon>Chordata</taxon>
        <taxon>Craniata</taxon>
        <taxon>Vertebrata</taxon>
        <taxon>Euteleostomi</taxon>
        <taxon>Archelosauria</taxon>
        <taxon>Archosauria</taxon>
        <taxon>Dinosauria</taxon>
        <taxon>Saurischia</taxon>
        <taxon>Theropoda</taxon>
        <taxon>Coelurosauria</taxon>
        <taxon>Aves</taxon>
        <taxon>Neognathae</taxon>
        <taxon>Neoaves</taxon>
        <taxon>Telluraves</taxon>
        <taxon>Australaves</taxon>
        <taxon>Passeriformes</taxon>
        <taxon>Sturnidae</taxon>
        <taxon>Lamprotornis</taxon>
    </lineage>
</organism>
<dbReference type="SUPFAM" id="SSF110019">
    <property type="entry name" value="ERO1-like"/>
    <property type="match status" value="3"/>
</dbReference>
<dbReference type="InterPro" id="IPR007266">
    <property type="entry name" value="Ero1"/>
</dbReference>
<evidence type="ECO:0000256" key="19">
    <source>
        <dbReference type="PIRSR" id="PIRSR017205-2"/>
    </source>
</evidence>
<feature type="binding site" evidence="19">
    <location>
        <position position="211"/>
    </location>
    <ligand>
        <name>FAD</name>
        <dbReference type="ChEBI" id="CHEBI:57692"/>
    </ligand>
</feature>
<evidence type="ECO:0000256" key="10">
    <source>
        <dbReference type="ARBA" id="ARBA00023002"/>
    </source>
</evidence>
<feature type="binding site" evidence="19">
    <location>
        <position position="271"/>
    </location>
    <ligand>
        <name>FAD</name>
        <dbReference type="ChEBI" id="CHEBI:57692"/>
    </ligand>
</feature>
<evidence type="ECO:0000256" key="4">
    <source>
        <dbReference type="ARBA" id="ARBA00022448"/>
    </source>
</evidence>
<comment type="similarity">
    <text evidence="3">Belongs to the EROs family.</text>
</comment>
<protein>
    <recommendedName>
        <fullName evidence="15">ERO1-like protein alpha</fullName>
    </recommendedName>
    <alternativeName>
        <fullName evidence="16">Endoplasmic reticulum oxidoreductase alpha</fullName>
    </alternativeName>
    <alternativeName>
        <fullName evidence="17">Oxidoreductin-1-L-alpha</fullName>
    </alternativeName>
</protein>
<dbReference type="Pfam" id="PF04137">
    <property type="entry name" value="ERO1"/>
    <property type="match status" value="2"/>
</dbReference>
<comment type="subcellular location">
    <subcellularLocation>
        <location evidence="2">Endoplasmic reticulum membrane</location>
        <topology evidence="2">Peripheral membrane protein</topology>
        <orientation evidence="2">Lumenal side</orientation>
    </subcellularLocation>
</comment>
<feature type="disulfide bond" description="Redox-active" evidence="20">
    <location>
        <begin position="413"/>
        <end position="416"/>
    </location>
</feature>
<dbReference type="GO" id="GO:0034975">
    <property type="term" value="P:protein folding in endoplasmic reticulum"/>
    <property type="evidence" value="ECO:0007669"/>
    <property type="project" value="InterPro"/>
</dbReference>
<dbReference type="OrthoDB" id="269384at2759"/>
<evidence type="ECO:0000256" key="5">
    <source>
        <dbReference type="ARBA" id="ARBA00022630"/>
    </source>
</evidence>
<dbReference type="GO" id="GO:0015035">
    <property type="term" value="F:protein-disulfide reductase activity"/>
    <property type="evidence" value="ECO:0007669"/>
    <property type="project" value="InterPro"/>
</dbReference>
<dbReference type="GO" id="GO:0005789">
    <property type="term" value="C:endoplasmic reticulum membrane"/>
    <property type="evidence" value="ECO:0007669"/>
    <property type="project" value="UniProtKB-SubCell"/>
</dbReference>
<keyword evidence="9" id="KW-0249">Electron transport</keyword>
<evidence type="ECO:0000256" key="3">
    <source>
        <dbReference type="ARBA" id="ARBA00008277"/>
    </source>
</evidence>
<reference evidence="22 23" key="2">
    <citation type="journal article" date="2021" name="J. Hered.">
        <title>Feather Gene Expression Elucidates the Developmental Basis of Plumage Iridescence in African Starlings.</title>
        <authorList>
            <person name="Rubenstein D.R."/>
            <person name="Corvelo A."/>
            <person name="MacManes M.D."/>
            <person name="Maia R."/>
            <person name="Narzisi G."/>
            <person name="Rousaki A."/>
            <person name="Vandenabeele P."/>
            <person name="Shawkey M.D."/>
            <person name="Solomon J."/>
        </authorList>
    </citation>
    <scope>NUCLEOTIDE SEQUENCE [LARGE SCALE GENOMIC DNA]</scope>
    <source>
        <strain evidence="22">SS15</strain>
    </source>
</reference>
<evidence type="ECO:0000256" key="20">
    <source>
        <dbReference type="PIRSR" id="PIRSR017205-3"/>
    </source>
</evidence>
<keyword evidence="14" id="KW-0676">Redox-active center</keyword>
<proteinExistence type="inferred from homology"/>
<keyword evidence="13" id="KW-0325">Glycoprotein</keyword>
<evidence type="ECO:0000313" key="21">
    <source>
        <dbReference type="EMBL" id="KAG0117605.1"/>
    </source>
</evidence>
<comment type="caution">
    <text evidence="21">The sequence shown here is derived from an EMBL/GenBank/DDBJ whole genome shotgun (WGS) entry which is preliminary data.</text>
</comment>
<evidence type="ECO:0000256" key="17">
    <source>
        <dbReference type="ARBA" id="ARBA00042500"/>
    </source>
</evidence>